<dbReference type="Pfam" id="PF14337">
    <property type="entry name" value="Abi_alpha"/>
    <property type="match status" value="1"/>
</dbReference>
<evidence type="ECO:0000313" key="2">
    <source>
        <dbReference type="Proteomes" id="UP000465812"/>
    </source>
</evidence>
<dbReference type="EMBL" id="AP022590">
    <property type="protein sequence ID" value="BBY38144.1"/>
    <property type="molecule type" value="Genomic_DNA"/>
</dbReference>
<name>A0ABM7JRG0_MYCNT</name>
<dbReference type="InterPro" id="IPR025506">
    <property type="entry name" value="Abi_alpha"/>
</dbReference>
<proteinExistence type="predicted"/>
<organism evidence="1 2">
    <name type="scientific">Mycobacterium mantenii</name>
    <dbReference type="NCBI Taxonomy" id="560555"/>
    <lineage>
        <taxon>Bacteria</taxon>
        <taxon>Bacillati</taxon>
        <taxon>Actinomycetota</taxon>
        <taxon>Actinomycetes</taxon>
        <taxon>Mycobacteriales</taxon>
        <taxon>Mycobacteriaceae</taxon>
        <taxon>Mycobacterium</taxon>
        <taxon>Mycobacterium avium complex (MAC)</taxon>
    </lineage>
</organism>
<keyword evidence="2" id="KW-1185">Reference proteome</keyword>
<evidence type="ECO:0000313" key="1">
    <source>
        <dbReference type="EMBL" id="BBY38144.1"/>
    </source>
</evidence>
<gene>
    <name evidence="1" type="ORF">MMAN_22780</name>
</gene>
<dbReference type="Gene3D" id="3.30.110.190">
    <property type="match status" value="1"/>
</dbReference>
<reference evidence="1 2" key="1">
    <citation type="journal article" date="2019" name="Emerg. Microbes Infect.">
        <title>Comprehensive subspecies identification of 175 nontuberculous mycobacteria species based on 7547 genomic profiles.</title>
        <authorList>
            <person name="Matsumoto Y."/>
            <person name="Kinjo T."/>
            <person name="Motooka D."/>
            <person name="Nabeya D."/>
            <person name="Jung N."/>
            <person name="Uechi K."/>
            <person name="Horii T."/>
            <person name="Iida T."/>
            <person name="Fujita J."/>
            <person name="Nakamura S."/>
        </authorList>
    </citation>
    <scope>NUCLEOTIDE SEQUENCE [LARGE SCALE GENOMIC DNA]</scope>
    <source>
        <strain evidence="1 2">JCM 18113</strain>
    </source>
</reference>
<sequence length="221" mass="24251">MISLGRWVADGLRLVGNTVQEVPLGNELLPLLANTERALVRTMREHLDSLDLAPAAQQPADDRPRTPTELLRALLDRSMYTRPDDSRDLLYMDLLSALVPDEARILAALSDGSAYPVVHIAEPGAGNNPAFVLQNASTIGRSAGVSLNRYTPLYLTRMLGLGLAQIGPEAPELYDDYEMLLTDPTVRAALGLARRGIRAARVIRRTVRMTDLGQELWEAIT</sequence>
<accession>A0ABM7JRG0</accession>
<evidence type="ECO:0008006" key="3">
    <source>
        <dbReference type="Google" id="ProtNLM"/>
    </source>
</evidence>
<dbReference type="Proteomes" id="UP000465812">
    <property type="component" value="Chromosome"/>
</dbReference>
<protein>
    <recommendedName>
        <fullName evidence="3">DUF4393 domain-containing protein</fullName>
    </recommendedName>
</protein>